<comment type="function">
    <text evidence="1 9">May be involved in recombinational repair of damaged DNA.</text>
</comment>
<evidence type="ECO:0000313" key="13">
    <source>
        <dbReference type="Proteomes" id="UP000442109"/>
    </source>
</evidence>
<dbReference type="GO" id="GO:0006281">
    <property type="term" value="P:DNA repair"/>
    <property type="evidence" value="ECO:0007669"/>
    <property type="project" value="UniProtKB-KW"/>
</dbReference>
<dbReference type="CDD" id="cd03241">
    <property type="entry name" value="ABC_RecN"/>
    <property type="match status" value="1"/>
</dbReference>
<sequence length="603" mass="66319">MLTSLTLQNFALINHHDLSLYDGFNVITGETGAGKSLLLDALSLCIGGRADTSMVRHGKDNADIYAQFEFVLPATKNRSTTAKDSANNNTEPSANSNDKGTVALIQDWFERHEREFDGEILIRRQLSSNGRSKAWLNGVPVSLTELKELGAMLVNIHSQHAQQALLKPAFVVQWLDNIAGLQPLAAQTEHAYRAYQKLKRQAEEVAAKEAHRNDRIELLNSQLADISPLLAVDYEQVEAEHDELSNLEALMLEASHAVQLLDNDSDDPDAMDLLGKAIRLCDNQSDVSPTFSQASESLHLAQQHVSEAAALLTDYAEQQLPDPERLEELNALISLGHRLSRKHGLPASNLVQEAQIWQQELDGLVNQPSSEVLEAQIQDAWAEFKHLALTLDTARQQVAPSIGEKLVAQLQPLALPNARCEFVFTPKDESHYNAQGAHDIELMFSANVGMPMQPLYKIASGGELSRMALVMQVLLATHQTLDGQSAHSQNQHSDFSEPMLVFDEVDVGISGGTAQVVGELLRQLGSRRQLLAITHQAQVAAQAHQHILVQKHHDTKEGQTTSQIDIISHDAQVDELARMSGGVNITEITREHARSLLADVSSE</sequence>
<protein>
    <recommendedName>
        <fullName evidence="3 9">DNA repair protein RecN</fullName>
    </recommendedName>
    <alternativeName>
        <fullName evidence="8 9">Recombination protein N</fullName>
    </alternativeName>
</protein>
<keyword evidence="6" id="KW-0067">ATP-binding</keyword>
<evidence type="ECO:0000256" key="5">
    <source>
        <dbReference type="ARBA" id="ARBA00022763"/>
    </source>
</evidence>
<comment type="similarity">
    <text evidence="2 9">Belongs to the RecN family.</text>
</comment>
<evidence type="ECO:0000256" key="6">
    <source>
        <dbReference type="ARBA" id="ARBA00022840"/>
    </source>
</evidence>
<dbReference type="GO" id="GO:0005524">
    <property type="term" value="F:ATP binding"/>
    <property type="evidence" value="ECO:0007669"/>
    <property type="project" value="UniProtKB-KW"/>
</dbReference>
<evidence type="ECO:0000256" key="9">
    <source>
        <dbReference type="PIRNR" id="PIRNR003128"/>
    </source>
</evidence>
<evidence type="ECO:0000256" key="1">
    <source>
        <dbReference type="ARBA" id="ARBA00003618"/>
    </source>
</evidence>
<evidence type="ECO:0000256" key="4">
    <source>
        <dbReference type="ARBA" id="ARBA00022741"/>
    </source>
</evidence>
<keyword evidence="5 9" id="KW-0227">DNA damage</keyword>
<proteinExistence type="inferred from homology"/>
<keyword evidence="4" id="KW-0547">Nucleotide-binding</keyword>
<keyword evidence="7 9" id="KW-0234">DNA repair</keyword>
<evidence type="ECO:0000259" key="11">
    <source>
        <dbReference type="Pfam" id="PF02463"/>
    </source>
</evidence>
<dbReference type="GO" id="GO:0009432">
    <property type="term" value="P:SOS response"/>
    <property type="evidence" value="ECO:0007669"/>
    <property type="project" value="TreeGrafter"/>
</dbReference>
<dbReference type="GO" id="GO:0006310">
    <property type="term" value="P:DNA recombination"/>
    <property type="evidence" value="ECO:0007669"/>
    <property type="project" value="InterPro"/>
</dbReference>
<dbReference type="PANTHER" id="PTHR11059">
    <property type="entry name" value="DNA REPAIR PROTEIN RECN"/>
    <property type="match status" value="1"/>
</dbReference>
<feature type="region of interest" description="Disordered" evidence="10">
    <location>
        <begin position="79"/>
        <end position="98"/>
    </location>
</feature>
<reference evidence="12 13" key="1">
    <citation type="journal article" date="2019" name="PLoS ONE">
        <title>Pup mortality in New Zealand sea lions (Phocarctos hookeri) at Enderby Island, Auckland Islands, 2013-18.</title>
        <authorList>
            <person name="Michael S.A."/>
            <person name="Hayman D.T.S."/>
            <person name="Gray R."/>
            <person name="Zhang J."/>
            <person name="Rogers L."/>
            <person name="Roe W.D."/>
        </authorList>
    </citation>
    <scope>NUCLEOTIDE SEQUENCE [LARGE SCALE GENOMIC DNA]</scope>
    <source>
        <strain evidence="12 13">SM868</strain>
    </source>
</reference>
<dbReference type="InterPro" id="IPR004604">
    <property type="entry name" value="DNA_recomb/repair_RecN"/>
</dbReference>
<gene>
    <name evidence="12" type="ORF">GB996_02550</name>
</gene>
<organism evidence="12 13">
    <name type="scientific">Psychrobacter sanguinis</name>
    <dbReference type="NCBI Taxonomy" id="861445"/>
    <lineage>
        <taxon>Bacteria</taxon>
        <taxon>Pseudomonadati</taxon>
        <taxon>Pseudomonadota</taxon>
        <taxon>Gammaproteobacteria</taxon>
        <taxon>Moraxellales</taxon>
        <taxon>Moraxellaceae</taxon>
        <taxon>Psychrobacter</taxon>
    </lineage>
</organism>
<evidence type="ECO:0000313" key="12">
    <source>
        <dbReference type="EMBL" id="MUG31668.1"/>
    </source>
</evidence>
<accession>A0A844LZ75</accession>
<keyword evidence="13" id="KW-1185">Reference proteome</keyword>
<dbReference type="EMBL" id="WFKQ01000001">
    <property type="protein sequence ID" value="MUG31668.1"/>
    <property type="molecule type" value="Genomic_DNA"/>
</dbReference>
<feature type="domain" description="RecF/RecN/SMC N-terminal" evidence="11">
    <location>
        <begin position="1"/>
        <end position="554"/>
    </location>
</feature>
<dbReference type="InterPro" id="IPR003395">
    <property type="entry name" value="RecF/RecN/SMC_N"/>
</dbReference>
<dbReference type="GO" id="GO:0043590">
    <property type="term" value="C:bacterial nucleoid"/>
    <property type="evidence" value="ECO:0007669"/>
    <property type="project" value="TreeGrafter"/>
</dbReference>
<evidence type="ECO:0000256" key="2">
    <source>
        <dbReference type="ARBA" id="ARBA00009441"/>
    </source>
</evidence>
<dbReference type="SUPFAM" id="SSF52540">
    <property type="entry name" value="P-loop containing nucleoside triphosphate hydrolases"/>
    <property type="match status" value="1"/>
</dbReference>
<dbReference type="PIRSF" id="PIRSF003128">
    <property type="entry name" value="RecN"/>
    <property type="match status" value="1"/>
</dbReference>
<dbReference type="Gene3D" id="3.40.50.300">
    <property type="entry name" value="P-loop containing nucleotide triphosphate hydrolases"/>
    <property type="match status" value="2"/>
</dbReference>
<evidence type="ECO:0000256" key="8">
    <source>
        <dbReference type="ARBA" id="ARBA00033408"/>
    </source>
</evidence>
<dbReference type="AlphaFoldDB" id="A0A844LZ75"/>
<dbReference type="RefSeq" id="WP_155586743.1">
    <property type="nucleotide sequence ID" value="NZ_WFKQ01000001.1"/>
</dbReference>
<dbReference type="Proteomes" id="UP000442109">
    <property type="component" value="Unassembled WGS sequence"/>
</dbReference>
<dbReference type="InterPro" id="IPR027417">
    <property type="entry name" value="P-loop_NTPase"/>
</dbReference>
<evidence type="ECO:0000256" key="3">
    <source>
        <dbReference type="ARBA" id="ARBA00021315"/>
    </source>
</evidence>
<name>A0A844LZ75_9GAMM</name>
<evidence type="ECO:0000256" key="10">
    <source>
        <dbReference type="SAM" id="MobiDB-lite"/>
    </source>
</evidence>
<dbReference type="PANTHER" id="PTHR11059:SF0">
    <property type="entry name" value="DNA REPAIR PROTEIN RECN"/>
    <property type="match status" value="1"/>
</dbReference>
<dbReference type="Pfam" id="PF02463">
    <property type="entry name" value="SMC_N"/>
    <property type="match status" value="1"/>
</dbReference>
<comment type="caution">
    <text evidence="12">The sequence shown here is derived from an EMBL/GenBank/DDBJ whole genome shotgun (WGS) entry which is preliminary data.</text>
</comment>
<evidence type="ECO:0000256" key="7">
    <source>
        <dbReference type="ARBA" id="ARBA00023204"/>
    </source>
</evidence>
<dbReference type="OrthoDB" id="9806954at2"/>